<reference evidence="1" key="1">
    <citation type="submission" date="2019-05" db="EMBL/GenBank/DDBJ databases">
        <title>Annotation for the trematode Paragonimus heterotremus.</title>
        <authorList>
            <person name="Choi Y.-J."/>
        </authorList>
    </citation>
    <scope>NUCLEOTIDE SEQUENCE</scope>
    <source>
        <strain evidence="1">LC</strain>
    </source>
</reference>
<dbReference type="EMBL" id="LUCH01005692">
    <property type="protein sequence ID" value="KAF5397858.1"/>
    <property type="molecule type" value="Genomic_DNA"/>
</dbReference>
<comment type="caution">
    <text evidence="1">The sequence shown here is derived from an EMBL/GenBank/DDBJ whole genome shotgun (WGS) entry which is preliminary data.</text>
</comment>
<evidence type="ECO:0000313" key="1">
    <source>
        <dbReference type="EMBL" id="KAF5397858.1"/>
    </source>
</evidence>
<organism evidence="1 2">
    <name type="scientific">Paragonimus heterotremus</name>
    <dbReference type="NCBI Taxonomy" id="100268"/>
    <lineage>
        <taxon>Eukaryota</taxon>
        <taxon>Metazoa</taxon>
        <taxon>Spiralia</taxon>
        <taxon>Lophotrochozoa</taxon>
        <taxon>Platyhelminthes</taxon>
        <taxon>Trematoda</taxon>
        <taxon>Digenea</taxon>
        <taxon>Plagiorchiida</taxon>
        <taxon>Troglotremata</taxon>
        <taxon>Troglotrematidae</taxon>
        <taxon>Paragonimus</taxon>
    </lineage>
</organism>
<proteinExistence type="predicted"/>
<name>A0A8J4T3P8_9TREM</name>
<accession>A0A8J4T3P8</accession>
<dbReference type="Proteomes" id="UP000748531">
    <property type="component" value="Unassembled WGS sequence"/>
</dbReference>
<keyword evidence="2" id="KW-1185">Reference proteome</keyword>
<sequence length="97" mass="10330">MTTCFSNPLSQKRAKVVGKLNIGGIFGLRATSSGFQDVCEQTPFTTIAPVSLSGPLSVGRSFNVCLRLADSQTFTHVDTHRSLNDHCRSGASELSAV</sequence>
<gene>
    <name evidence="1" type="ORF">PHET_09051</name>
</gene>
<evidence type="ECO:0000313" key="2">
    <source>
        <dbReference type="Proteomes" id="UP000748531"/>
    </source>
</evidence>
<protein>
    <submittedName>
        <fullName evidence="1">Uncharacterized protein</fullName>
    </submittedName>
</protein>
<dbReference type="AlphaFoldDB" id="A0A8J4T3P8"/>